<accession>A0A177MAW0</accession>
<organism evidence="2 3">
    <name type="scientific">Methylomonas methanica</name>
    <dbReference type="NCBI Taxonomy" id="421"/>
    <lineage>
        <taxon>Bacteria</taxon>
        <taxon>Pseudomonadati</taxon>
        <taxon>Pseudomonadota</taxon>
        <taxon>Gammaproteobacteria</taxon>
        <taxon>Methylococcales</taxon>
        <taxon>Methylococcaceae</taxon>
        <taxon>Methylomonas</taxon>
    </lineage>
</organism>
<protein>
    <recommendedName>
        <fullName evidence="1">UPF0260 protein A1353_15625</fullName>
    </recommendedName>
</protein>
<dbReference type="NCBIfam" id="NF003501">
    <property type="entry name" value="PRK05170.1-5"/>
    <property type="match status" value="1"/>
</dbReference>
<dbReference type="HAMAP" id="MF_00676">
    <property type="entry name" value="UPF0260"/>
    <property type="match status" value="1"/>
</dbReference>
<dbReference type="PANTHER" id="PTHR37421:SF1">
    <property type="entry name" value="UPF0260 PROTEIN YCGN"/>
    <property type="match status" value="1"/>
</dbReference>
<comment type="similarity">
    <text evidence="1">Belongs to the UPF0260 family.</text>
</comment>
<dbReference type="NCBIfam" id="NF003507">
    <property type="entry name" value="PRK05170.2-5"/>
    <property type="match status" value="1"/>
</dbReference>
<dbReference type="PANTHER" id="PTHR37421">
    <property type="entry name" value="UPF0260 PROTEIN YCGN"/>
    <property type="match status" value="1"/>
</dbReference>
<dbReference type="InterPro" id="IPR005358">
    <property type="entry name" value="Puta_zinc/iron-chelating_dom"/>
</dbReference>
<dbReference type="PIRSF" id="PIRSF006173">
    <property type="entry name" value="UCP006173"/>
    <property type="match status" value="1"/>
</dbReference>
<sequence length="143" mass="16279">MKFWETKTLAQMSTEEWESLCDNCGKCCLNKLEDEDTGEIAFTSVACDLIDLESCRCTRYSERCTLVPECIDLKQHDFAEYNWLPSTCAYRLLTDGEPLPSWHPLITGTSESVKKAGVSISSYAIKESQVTDLEDHIIEWLQP</sequence>
<reference evidence="2 3" key="1">
    <citation type="submission" date="2016-03" db="EMBL/GenBank/DDBJ databases">
        <authorList>
            <person name="Ploux O."/>
        </authorList>
    </citation>
    <scope>NUCLEOTIDE SEQUENCE [LARGE SCALE GENOMIC DNA]</scope>
    <source>
        <strain evidence="2 3">R-45371</strain>
    </source>
</reference>
<evidence type="ECO:0000256" key="1">
    <source>
        <dbReference type="HAMAP-Rule" id="MF_00676"/>
    </source>
</evidence>
<name>A0A177MAW0_METMH</name>
<proteinExistence type="inferred from homology"/>
<gene>
    <name evidence="2" type="ORF">A1353_15625</name>
</gene>
<evidence type="ECO:0000313" key="3">
    <source>
        <dbReference type="Proteomes" id="UP000077763"/>
    </source>
</evidence>
<dbReference type="Proteomes" id="UP000077763">
    <property type="component" value="Unassembled WGS sequence"/>
</dbReference>
<dbReference type="RefSeq" id="WP_064037095.1">
    <property type="nucleotide sequence ID" value="NZ_LUUH01000061.1"/>
</dbReference>
<comment type="caution">
    <text evidence="2">The sequence shown here is derived from an EMBL/GenBank/DDBJ whole genome shotgun (WGS) entry which is preliminary data.</text>
</comment>
<dbReference type="AlphaFoldDB" id="A0A177MAW0"/>
<dbReference type="InterPro" id="IPR008228">
    <property type="entry name" value="UCP006173"/>
</dbReference>
<dbReference type="EMBL" id="LUUH01000061">
    <property type="protein sequence ID" value="OAI02674.1"/>
    <property type="molecule type" value="Genomic_DNA"/>
</dbReference>
<dbReference type="Pfam" id="PF03692">
    <property type="entry name" value="CxxCxxCC"/>
    <property type="match status" value="1"/>
</dbReference>
<evidence type="ECO:0000313" key="2">
    <source>
        <dbReference type="EMBL" id="OAI02674.1"/>
    </source>
</evidence>